<gene>
    <name evidence="2" type="primary">jg7635</name>
    <name evidence="2" type="ORF">PAEG_LOCUS13388</name>
</gene>
<accession>A0A8S4RFT5</accession>
<dbReference type="OrthoDB" id="407509at2759"/>
<protein>
    <submittedName>
        <fullName evidence="2">Jg7635 protein</fullName>
    </submittedName>
</protein>
<comment type="caution">
    <text evidence="2">The sequence shown here is derived from an EMBL/GenBank/DDBJ whole genome shotgun (WGS) entry which is preliminary data.</text>
</comment>
<feature type="region of interest" description="Disordered" evidence="1">
    <location>
        <begin position="1"/>
        <end position="25"/>
    </location>
</feature>
<evidence type="ECO:0000313" key="2">
    <source>
        <dbReference type="EMBL" id="CAH2235778.1"/>
    </source>
</evidence>
<evidence type="ECO:0000313" key="3">
    <source>
        <dbReference type="Proteomes" id="UP000838756"/>
    </source>
</evidence>
<name>A0A8S4RFT5_9NEOP</name>
<dbReference type="AlphaFoldDB" id="A0A8S4RFT5"/>
<keyword evidence="3" id="KW-1185">Reference proteome</keyword>
<reference evidence="2" key="1">
    <citation type="submission" date="2022-03" db="EMBL/GenBank/DDBJ databases">
        <authorList>
            <person name="Lindestad O."/>
        </authorList>
    </citation>
    <scope>NUCLEOTIDE SEQUENCE</scope>
</reference>
<dbReference type="EMBL" id="CAKXAJ010025157">
    <property type="protein sequence ID" value="CAH2235778.1"/>
    <property type="molecule type" value="Genomic_DNA"/>
</dbReference>
<dbReference type="Proteomes" id="UP000838756">
    <property type="component" value="Unassembled WGS sequence"/>
</dbReference>
<evidence type="ECO:0000256" key="1">
    <source>
        <dbReference type="SAM" id="MobiDB-lite"/>
    </source>
</evidence>
<organism evidence="2 3">
    <name type="scientific">Pararge aegeria aegeria</name>
    <dbReference type="NCBI Taxonomy" id="348720"/>
    <lineage>
        <taxon>Eukaryota</taxon>
        <taxon>Metazoa</taxon>
        <taxon>Ecdysozoa</taxon>
        <taxon>Arthropoda</taxon>
        <taxon>Hexapoda</taxon>
        <taxon>Insecta</taxon>
        <taxon>Pterygota</taxon>
        <taxon>Neoptera</taxon>
        <taxon>Endopterygota</taxon>
        <taxon>Lepidoptera</taxon>
        <taxon>Glossata</taxon>
        <taxon>Ditrysia</taxon>
        <taxon>Papilionoidea</taxon>
        <taxon>Nymphalidae</taxon>
        <taxon>Satyrinae</taxon>
        <taxon>Satyrini</taxon>
        <taxon>Parargina</taxon>
        <taxon>Pararge</taxon>
    </lineage>
</organism>
<sequence>MLMSESWNGDPTGKRSVGRPPTRWTDDIKRVAGSRWKQAAQDRGFGTLYKRPMSSCGLQSVEVMVMRS</sequence>
<proteinExistence type="predicted"/>